<feature type="transmembrane region" description="Helical" evidence="8">
    <location>
        <begin position="26"/>
        <end position="46"/>
    </location>
</feature>
<keyword evidence="4" id="KW-0997">Cell inner membrane</keyword>
<feature type="transmembrane region" description="Helical" evidence="8">
    <location>
        <begin position="104"/>
        <end position="127"/>
    </location>
</feature>
<keyword evidence="10" id="KW-1185">Reference proteome</keyword>
<dbReference type="Pfam" id="PF02653">
    <property type="entry name" value="BPD_transp_2"/>
    <property type="match status" value="1"/>
</dbReference>
<dbReference type="EMBL" id="FPBV01000010">
    <property type="protein sequence ID" value="SFU84736.1"/>
    <property type="molecule type" value="Genomic_DNA"/>
</dbReference>
<dbReference type="InterPro" id="IPR001851">
    <property type="entry name" value="ABC_transp_permease"/>
</dbReference>
<keyword evidence="6 8" id="KW-1133">Transmembrane helix</keyword>
<dbReference type="GO" id="GO:0005886">
    <property type="term" value="C:plasma membrane"/>
    <property type="evidence" value="ECO:0007669"/>
    <property type="project" value="UniProtKB-SubCell"/>
</dbReference>
<evidence type="ECO:0000256" key="3">
    <source>
        <dbReference type="ARBA" id="ARBA00022475"/>
    </source>
</evidence>
<feature type="transmembrane region" description="Helical" evidence="8">
    <location>
        <begin position="260"/>
        <end position="285"/>
    </location>
</feature>
<feature type="transmembrane region" description="Helical" evidence="8">
    <location>
        <begin position="297"/>
        <end position="319"/>
    </location>
</feature>
<protein>
    <submittedName>
        <fullName evidence="9">Ribose transport system permease protein</fullName>
    </submittedName>
</protein>
<dbReference type="Proteomes" id="UP000183508">
    <property type="component" value="Unassembled WGS sequence"/>
</dbReference>
<evidence type="ECO:0000256" key="2">
    <source>
        <dbReference type="ARBA" id="ARBA00022448"/>
    </source>
</evidence>
<keyword evidence="2" id="KW-0813">Transport</keyword>
<dbReference type="AlphaFoldDB" id="A0A1I7JHU2"/>
<dbReference type="CDD" id="cd06579">
    <property type="entry name" value="TM_PBP1_transp_AraH_like"/>
    <property type="match status" value="1"/>
</dbReference>
<name>A0A1I7JHU2_9BACL</name>
<dbReference type="RefSeq" id="WP_217647686.1">
    <property type="nucleotide sequence ID" value="NZ_FPBV01000010.1"/>
</dbReference>
<evidence type="ECO:0000313" key="9">
    <source>
        <dbReference type="EMBL" id="SFU84736.1"/>
    </source>
</evidence>
<feature type="transmembrane region" description="Helical" evidence="8">
    <location>
        <begin position="134"/>
        <end position="158"/>
    </location>
</feature>
<dbReference type="PANTHER" id="PTHR32196:SF21">
    <property type="entry name" value="ABC TRANSPORTER PERMEASE PROTEIN YPHD-RELATED"/>
    <property type="match status" value="1"/>
</dbReference>
<comment type="subcellular location">
    <subcellularLocation>
        <location evidence="1">Cell membrane</location>
        <topology evidence="1">Multi-pass membrane protein</topology>
    </subcellularLocation>
</comment>
<evidence type="ECO:0000256" key="7">
    <source>
        <dbReference type="ARBA" id="ARBA00023136"/>
    </source>
</evidence>
<dbReference type="GO" id="GO:0022857">
    <property type="term" value="F:transmembrane transporter activity"/>
    <property type="evidence" value="ECO:0007669"/>
    <property type="project" value="InterPro"/>
</dbReference>
<keyword evidence="3" id="KW-1003">Cell membrane</keyword>
<evidence type="ECO:0000256" key="1">
    <source>
        <dbReference type="ARBA" id="ARBA00004651"/>
    </source>
</evidence>
<dbReference type="STRING" id="392015.SAMN05421543_11036"/>
<evidence type="ECO:0000256" key="5">
    <source>
        <dbReference type="ARBA" id="ARBA00022692"/>
    </source>
</evidence>
<evidence type="ECO:0000256" key="8">
    <source>
        <dbReference type="SAM" id="Phobius"/>
    </source>
</evidence>
<dbReference type="PANTHER" id="PTHR32196">
    <property type="entry name" value="ABC TRANSPORTER PERMEASE PROTEIN YPHD-RELATED-RELATED"/>
    <property type="match status" value="1"/>
</dbReference>
<proteinExistence type="predicted"/>
<feature type="transmembrane region" description="Helical" evidence="8">
    <location>
        <begin position="178"/>
        <end position="198"/>
    </location>
</feature>
<keyword evidence="7 8" id="KW-0472">Membrane</keyword>
<feature type="transmembrane region" description="Helical" evidence="8">
    <location>
        <begin position="80"/>
        <end position="98"/>
    </location>
</feature>
<gene>
    <name evidence="9" type="ORF">SAMN05421543_11036</name>
</gene>
<evidence type="ECO:0000313" key="10">
    <source>
        <dbReference type="Proteomes" id="UP000183508"/>
    </source>
</evidence>
<accession>A0A1I7JHU2</accession>
<reference evidence="10" key="1">
    <citation type="submission" date="2016-10" db="EMBL/GenBank/DDBJ databases">
        <authorList>
            <person name="Varghese N."/>
        </authorList>
    </citation>
    <scope>NUCLEOTIDE SEQUENCE [LARGE SCALE GENOMIC DNA]</scope>
    <source>
        <strain evidence="10">DSM 17980</strain>
    </source>
</reference>
<feature type="transmembrane region" description="Helical" evidence="8">
    <location>
        <begin position="52"/>
        <end position="73"/>
    </location>
</feature>
<organism evidence="9 10">
    <name type="scientific">Alicyclobacillus macrosporangiidus</name>
    <dbReference type="NCBI Taxonomy" id="392015"/>
    <lineage>
        <taxon>Bacteria</taxon>
        <taxon>Bacillati</taxon>
        <taxon>Bacillota</taxon>
        <taxon>Bacilli</taxon>
        <taxon>Bacillales</taxon>
        <taxon>Alicyclobacillaceae</taxon>
        <taxon>Alicyclobacillus</taxon>
    </lineage>
</organism>
<feature type="transmembrane region" description="Helical" evidence="8">
    <location>
        <begin position="219"/>
        <end position="240"/>
    </location>
</feature>
<evidence type="ECO:0000256" key="4">
    <source>
        <dbReference type="ARBA" id="ARBA00022519"/>
    </source>
</evidence>
<keyword evidence="5 8" id="KW-0812">Transmembrane</keyword>
<dbReference type="eggNOG" id="COG1172">
    <property type="taxonomic scope" value="Bacteria"/>
</dbReference>
<evidence type="ECO:0000256" key="6">
    <source>
        <dbReference type="ARBA" id="ARBA00022989"/>
    </source>
</evidence>
<sequence length="329" mass="34651">MEPQAVTQPVRVKPYSRTIRRAAERLAPFLFLIVIGIVLSILSPYFLTVRNLLTVLLQMSIIGIIAVGETFVMLTAGIDLSVGSVVGLAGVLSTLLMVQLHWPVWPAVFAGILAGAVVGCLNGVLITTTKLPPFIATLGMMSVARGLALILTGGVAIFNVPEGFNWLGGGHVLGIPVPVYFLAAVTVFGAFVLNRTLLGQYAFAIGSNPETARLSGIRIAKYLVCIYTIQGLLAGLGGVIQASRIVTGQPTAGLGYELDVIAACVIGGTSLFGGEGTVLGAIIGAALMELIRNGADLLNISAFWQDVIIGIIIWVAVAWDGYRRRVLNR</sequence>